<feature type="transmembrane region" description="Helical" evidence="6">
    <location>
        <begin position="769"/>
        <end position="790"/>
    </location>
</feature>
<feature type="domain" description="ABC3 transporter permease C-terminal" evidence="7">
    <location>
        <begin position="689"/>
        <end position="802"/>
    </location>
</feature>
<evidence type="ECO:0000259" key="7">
    <source>
        <dbReference type="Pfam" id="PF02687"/>
    </source>
</evidence>
<feature type="transmembrane region" description="Helical" evidence="6">
    <location>
        <begin position="350"/>
        <end position="371"/>
    </location>
</feature>
<dbReference type="PANTHER" id="PTHR30572:SF18">
    <property type="entry name" value="ABC-TYPE MACROLIDE FAMILY EXPORT SYSTEM PERMEASE COMPONENT 2"/>
    <property type="match status" value="1"/>
</dbReference>
<keyword evidence="4 6" id="KW-1133">Transmembrane helix</keyword>
<dbReference type="AlphaFoldDB" id="A0A1P9X0G3"/>
<feature type="domain" description="ABC3 transporter permease C-terminal" evidence="7">
    <location>
        <begin position="300"/>
        <end position="417"/>
    </location>
</feature>
<keyword evidence="3 6" id="KW-0812">Transmembrane</keyword>
<feature type="transmembrane region" description="Helical" evidence="6">
    <location>
        <begin position="686"/>
        <end position="710"/>
    </location>
</feature>
<dbReference type="InterPro" id="IPR003838">
    <property type="entry name" value="ABC3_permease_C"/>
</dbReference>
<dbReference type="Pfam" id="PF12704">
    <property type="entry name" value="MacB_PCD"/>
    <property type="match status" value="2"/>
</dbReference>
<evidence type="ECO:0000256" key="2">
    <source>
        <dbReference type="ARBA" id="ARBA00022475"/>
    </source>
</evidence>
<dbReference type="GO" id="GO:0051301">
    <property type="term" value="P:cell division"/>
    <property type="evidence" value="ECO:0007669"/>
    <property type="project" value="UniProtKB-KW"/>
</dbReference>
<evidence type="ECO:0000256" key="3">
    <source>
        <dbReference type="ARBA" id="ARBA00022692"/>
    </source>
</evidence>
<dbReference type="Pfam" id="PF02687">
    <property type="entry name" value="FtsX"/>
    <property type="match status" value="2"/>
</dbReference>
<sequence length="809" mass="89634">MLRSYVKIALRNLTRNKVYSAINIGGLAIGMATCLLISLFVIDELSYDRFHTNADRIYRVVLRGSLNGESIREANVMAPVGPTLQTTFPEVQATVRLRSVGSPRLTHGKKSFREDKFAYADSTLFRVFTLPLLQGDPRTALTRPNTVVLTTRTAQRFFGNDDPMGKVLTMDNGKMAFTVTGVMENIPANSHFHIGVFASMTSLPEANNTNWLQSSFFTYLLLPDGYDARQLEAKLRPVIETYMLPPLEKVLGVNRAELNRKGDLSLYLQPLTDIHLHSDLKPETDFESGGDIRYVYLFGAIAFFMLLLACINFMNLSTAGASKRAKEVGVRKVLGSARGTLMRQFLSESALFTVLSLVFSIGLVVIALPLFNSLSGKTLSLNLLLTPSILFGLVVFSVVVSLIAGSYPAFYLSSFQPIAVLKGLRVQSGRGMLRSGLVVFQFLVSISLIIGTTVVYRQLSYIQSLRLGYDKEQVLVLEGSGVLGPNEETFRQRLTQDSRIINASVSNFLPDDLHNTGMIAMQPDRSDAQMIRMAYFGIDRHYIPTLGMKILAGRNFSANFPSDSSGVIINETAARHFGWTDNPLGHTLTNPAMPQNDRLARTFRVIGVVKDFHYRSLHERIAPAVMVLSDNAGAIILKTRTDDMAGLLASLKQQWTAFKTEEPFKYAFLDQSYEAMYRAEQRTSHILTVFAVLTIFIACLGLFGLATFTAEQRTKEIAVRKVLGASVGSLVTLLSQDFLKLVLIAIVIASPVAWYAMSRWLDNFAYKTAIQWWVFVASGAGALLITLLTVSFQSIKAALMNPVKSLRSE</sequence>
<dbReference type="Proteomes" id="UP000187941">
    <property type="component" value="Chromosome"/>
</dbReference>
<proteinExistence type="predicted"/>
<dbReference type="RefSeq" id="WP_077132536.1">
    <property type="nucleotide sequence ID" value="NZ_CP014263.1"/>
</dbReference>
<dbReference type="EMBL" id="CP014263">
    <property type="protein sequence ID" value="AQG81073.1"/>
    <property type="molecule type" value="Genomic_DNA"/>
</dbReference>
<keyword evidence="2" id="KW-1003">Cell membrane</keyword>
<feature type="transmembrane region" description="Helical" evidence="6">
    <location>
        <begin position="294"/>
        <end position="316"/>
    </location>
</feature>
<evidence type="ECO:0000259" key="8">
    <source>
        <dbReference type="Pfam" id="PF12704"/>
    </source>
</evidence>
<feature type="transmembrane region" description="Helical" evidence="6">
    <location>
        <begin position="391"/>
        <end position="412"/>
    </location>
</feature>
<dbReference type="GO" id="GO:0005886">
    <property type="term" value="C:plasma membrane"/>
    <property type="evidence" value="ECO:0007669"/>
    <property type="project" value="UniProtKB-SubCell"/>
</dbReference>
<feature type="transmembrane region" description="Helical" evidence="6">
    <location>
        <begin position="433"/>
        <end position="456"/>
    </location>
</feature>
<reference evidence="9 10" key="1">
    <citation type="submission" date="2016-01" db="EMBL/GenBank/DDBJ databases">
        <authorList>
            <person name="Oliw E.H."/>
        </authorList>
    </citation>
    <scope>NUCLEOTIDE SEQUENCE [LARGE SCALE GENOMIC DNA]</scope>
    <source>
        <strain evidence="9 10">DY10</strain>
    </source>
</reference>
<feature type="domain" description="MacB-like periplasmic core" evidence="8">
    <location>
        <begin position="20"/>
        <end position="237"/>
    </location>
</feature>
<name>A0A1P9X0G3_9BACT</name>
<protein>
    <submittedName>
        <fullName evidence="9">Cell division protein FtsX</fullName>
    </submittedName>
</protein>
<keyword evidence="10" id="KW-1185">Reference proteome</keyword>
<feature type="domain" description="MacB-like periplasmic core" evidence="8">
    <location>
        <begin position="529"/>
        <end position="613"/>
    </location>
</feature>
<dbReference type="STRING" id="1178516.AWR27_18155"/>
<keyword evidence="5 6" id="KW-0472">Membrane</keyword>
<dbReference type="OrthoDB" id="5933722at2"/>
<evidence type="ECO:0000256" key="1">
    <source>
        <dbReference type="ARBA" id="ARBA00004651"/>
    </source>
</evidence>
<evidence type="ECO:0000256" key="4">
    <source>
        <dbReference type="ARBA" id="ARBA00022989"/>
    </source>
</evidence>
<dbReference type="InterPro" id="IPR025857">
    <property type="entry name" value="MacB_PCD"/>
</dbReference>
<comment type="subcellular location">
    <subcellularLocation>
        <location evidence="1">Cell membrane</location>
        <topology evidence="1">Multi-pass membrane protein</topology>
    </subcellularLocation>
</comment>
<evidence type="ECO:0000256" key="6">
    <source>
        <dbReference type="SAM" id="Phobius"/>
    </source>
</evidence>
<feature type="transmembrane region" description="Helical" evidence="6">
    <location>
        <begin position="738"/>
        <end position="757"/>
    </location>
</feature>
<evidence type="ECO:0000313" key="10">
    <source>
        <dbReference type="Proteomes" id="UP000187941"/>
    </source>
</evidence>
<gene>
    <name evidence="9" type="ORF">AWR27_18155</name>
</gene>
<organism evidence="9 10">
    <name type="scientific">Spirosoma montaniterrae</name>
    <dbReference type="NCBI Taxonomy" id="1178516"/>
    <lineage>
        <taxon>Bacteria</taxon>
        <taxon>Pseudomonadati</taxon>
        <taxon>Bacteroidota</taxon>
        <taxon>Cytophagia</taxon>
        <taxon>Cytophagales</taxon>
        <taxon>Cytophagaceae</taxon>
        <taxon>Spirosoma</taxon>
    </lineage>
</organism>
<evidence type="ECO:0000313" key="9">
    <source>
        <dbReference type="EMBL" id="AQG81073.1"/>
    </source>
</evidence>
<dbReference type="PANTHER" id="PTHR30572">
    <property type="entry name" value="MEMBRANE COMPONENT OF TRANSPORTER-RELATED"/>
    <property type="match status" value="1"/>
</dbReference>
<accession>A0A1P9X0G3</accession>
<feature type="transmembrane region" description="Helical" evidence="6">
    <location>
        <begin position="21"/>
        <end position="42"/>
    </location>
</feature>
<dbReference type="GO" id="GO:0022857">
    <property type="term" value="F:transmembrane transporter activity"/>
    <property type="evidence" value="ECO:0007669"/>
    <property type="project" value="TreeGrafter"/>
</dbReference>
<keyword evidence="9" id="KW-0131">Cell cycle</keyword>
<evidence type="ECO:0000256" key="5">
    <source>
        <dbReference type="ARBA" id="ARBA00023136"/>
    </source>
</evidence>
<keyword evidence="9" id="KW-0132">Cell division</keyword>
<dbReference type="InterPro" id="IPR050250">
    <property type="entry name" value="Macrolide_Exporter_MacB"/>
</dbReference>
<dbReference type="KEGG" id="smon:AWR27_18155"/>